<reference evidence="1 2" key="1">
    <citation type="submission" date="2020-08" db="EMBL/GenBank/DDBJ databases">
        <title>Genomic Encyclopedia of Type Strains, Phase IV (KMG-V): Genome sequencing to study the core and pangenomes of soil and plant-associated prokaryotes.</title>
        <authorList>
            <person name="Whitman W."/>
        </authorList>
    </citation>
    <scope>NUCLEOTIDE SEQUENCE [LARGE SCALE GENOMIC DNA]</scope>
    <source>
        <strain evidence="1 2">ANJLi2</strain>
    </source>
</reference>
<evidence type="ECO:0000313" key="1">
    <source>
        <dbReference type="EMBL" id="MBB6107629.1"/>
    </source>
</evidence>
<sequence>MPGSRISIIVRSQIYHVGKGEQGVLIYEPYESEIGIHWRFKTQVIAQESSEQIYEMSLTY</sequence>
<organism evidence="1 2">
    <name type="scientific">Mucilaginibacter lappiensis</name>
    <dbReference type="NCBI Taxonomy" id="354630"/>
    <lineage>
        <taxon>Bacteria</taxon>
        <taxon>Pseudomonadati</taxon>
        <taxon>Bacteroidota</taxon>
        <taxon>Sphingobacteriia</taxon>
        <taxon>Sphingobacteriales</taxon>
        <taxon>Sphingobacteriaceae</taxon>
        <taxon>Mucilaginibacter</taxon>
    </lineage>
</organism>
<accession>A0ABR6PD04</accession>
<gene>
    <name evidence="1" type="ORF">HDF23_000359</name>
</gene>
<name>A0ABR6PD04_9SPHI</name>
<protein>
    <submittedName>
        <fullName evidence="1">Uncharacterized protein</fullName>
    </submittedName>
</protein>
<keyword evidence="2" id="KW-1185">Reference proteome</keyword>
<dbReference type="EMBL" id="JACHCB010000001">
    <property type="protein sequence ID" value="MBB6107629.1"/>
    <property type="molecule type" value="Genomic_DNA"/>
</dbReference>
<dbReference type="InterPro" id="IPR025494">
    <property type="entry name" value="DUF4385"/>
</dbReference>
<dbReference type="Proteomes" id="UP000541583">
    <property type="component" value="Unassembled WGS sequence"/>
</dbReference>
<evidence type="ECO:0000313" key="2">
    <source>
        <dbReference type="Proteomes" id="UP000541583"/>
    </source>
</evidence>
<dbReference type="Pfam" id="PF14328">
    <property type="entry name" value="DUF4385"/>
    <property type="match status" value="1"/>
</dbReference>
<proteinExistence type="predicted"/>
<dbReference type="RefSeq" id="WP_076369951.1">
    <property type="nucleotide sequence ID" value="NZ_FTMG01000001.1"/>
</dbReference>
<comment type="caution">
    <text evidence="1">The sequence shown here is derived from an EMBL/GenBank/DDBJ whole genome shotgun (WGS) entry which is preliminary data.</text>
</comment>